<comment type="caution">
    <text evidence="1">The sequence shown here is derived from an EMBL/GenBank/DDBJ whole genome shotgun (WGS) entry which is preliminary data.</text>
</comment>
<gene>
    <name evidence="1" type="ORF">CSSPJE1EN2_LOCUS26768</name>
</gene>
<keyword evidence="2" id="KW-1185">Reference proteome</keyword>
<reference evidence="1" key="1">
    <citation type="submission" date="2024-03" db="EMBL/GenBank/DDBJ databases">
        <authorList>
            <consortium name="ELIXIR-Norway"/>
            <consortium name="Elixir Norway"/>
        </authorList>
    </citation>
    <scope>NUCLEOTIDE SEQUENCE</scope>
</reference>
<name>A0ABP1A3U3_9BRYO</name>
<accession>A0ABP1A3U3</accession>
<protein>
    <submittedName>
        <fullName evidence="1">Uncharacterized protein</fullName>
    </submittedName>
</protein>
<organism evidence="1 2">
    <name type="scientific">Sphagnum jensenii</name>
    <dbReference type="NCBI Taxonomy" id="128206"/>
    <lineage>
        <taxon>Eukaryota</taxon>
        <taxon>Viridiplantae</taxon>
        <taxon>Streptophyta</taxon>
        <taxon>Embryophyta</taxon>
        <taxon>Bryophyta</taxon>
        <taxon>Sphagnophytina</taxon>
        <taxon>Sphagnopsida</taxon>
        <taxon>Sphagnales</taxon>
        <taxon>Sphagnaceae</taxon>
        <taxon>Sphagnum</taxon>
    </lineage>
</organism>
<evidence type="ECO:0000313" key="2">
    <source>
        <dbReference type="Proteomes" id="UP001497522"/>
    </source>
</evidence>
<dbReference type="Proteomes" id="UP001497522">
    <property type="component" value="Unassembled WGS sequence"/>
</dbReference>
<proteinExistence type="predicted"/>
<evidence type="ECO:0000313" key="1">
    <source>
        <dbReference type="EMBL" id="CAK9856836.1"/>
    </source>
</evidence>
<sequence length="159" mass="17313">MKARAAEDTHTPARCKTHTANKTRGVVESLVCRKGQAGKRPPAPVNGTKVYRACPNQGTPSSPIIGHSTTPDPLRNASNPVRAHLPVLVHLSIYRVPLQTIYPVCSNWVWGIEFRYRPSAGPGPPSYVIDIGYKLCTRPGPPTKGVKSGQEIIYRTCCT</sequence>
<dbReference type="EMBL" id="CAXHBF010000582">
    <property type="protein sequence ID" value="CAK9856836.1"/>
    <property type="molecule type" value="Genomic_DNA"/>
</dbReference>